<dbReference type="Pfam" id="PF03723">
    <property type="entry name" value="Hemocyanin_C"/>
    <property type="match status" value="1"/>
</dbReference>
<dbReference type="Pfam" id="PF03722">
    <property type="entry name" value="Hemocyanin_N"/>
    <property type="match status" value="1"/>
</dbReference>
<dbReference type="PROSITE" id="PS00498">
    <property type="entry name" value="TYROSINASE_2"/>
    <property type="match status" value="1"/>
</dbReference>
<dbReference type="Pfam" id="PF00372">
    <property type="entry name" value="Hemocyanin_M"/>
    <property type="match status" value="1"/>
</dbReference>
<dbReference type="Gene3D" id="2.60.40.1520">
    <property type="entry name" value="Hemocyanin, C-terminal domain"/>
    <property type="match status" value="1"/>
</dbReference>
<protein>
    <submittedName>
        <fullName evidence="2">Uncharacterized protein</fullName>
    </submittedName>
</protein>
<evidence type="ECO:0000256" key="1">
    <source>
        <dbReference type="ARBA" id="ARBA00009470"/>
    </source>
</evidence>
<organism evidence="2">
    <name type="scientific">Cyprideis torosa</name>
    <dbReference type="NCBI Taxonomy" id="163714"/>
    <lineage>
        <taxon>Eukaryota</taxon>
        <taxon>Metazoa</taxon>
        <taxon>Ecdysozoa</taxon>
        <taxon>Arthropoda</taxon>
        <taxon>Crustacea</taxon>
        <taxon>Oligostraca</taxon>
        <taxon>Ostracoda</taxon>
        <taxon>Podocopa</taxon>
        <taxon>Podocopida</taxon>
        <taxon>Cytherocopina</taxon>
        <taxon>Cytheroidea</taxon>
        <taxon>Cytherideidae</taxon>
        <taxon>Cyprideis</taxon>
    </lineage>
</organism>
<dbReference type="PROSITE" id="PS00210">
    <property type="entry name" value="HEMOCYANIN_2"/>
    <property type="match status" value="1"/>
</dbReference>
<dbReference type="InterPro" id="IPR005203">
    <property type="entry name" value="Hemocyanin_C"/>
</dbReference>
<name>A0A7R8W891_9CRUS</name>
<dbReference type="Gene3D" id="1.10.1280.10">
    <property type="entry name" value="Di-copper center containing domain from catechol oxidase"/>
    <property type="match status" value="1"/>
</dbReference>
<proteinExistence type="inferred from homology"/>
<comment type="similarity">
    <text evidence="1">Belongs to the tyrosinase family. Hemocyanin subfamily.</text>
</comment>
<dbReference type="PRINTS" id="PR00187">
    <property type="entry name" value="HAEMOCYANIN"/>
</dbReference>
<evidence type="ECO:0000313" key="2">
    <source>
        <dbReference type="EMBL" id="CAD7226769.1"/>
    </source>
</evidence>
<sequence>MRLLIAVIVFVGAASAWPNFFDGVQNQRTSAGVSREELLDRQVKVLTLLERIHEPSNDPVVSSTAKSFNPAENPLLYTSQGSEMFRSLSDAKTFDTFFKTASWARERLNEGLFVYAFITSALHRPDLKGVKFPAPYEINPHFFVPTEVIQEAYRAQMKQTPKTIASGFTGTAKNVEQRVAYFGEDVGLESHHYHWHMDFPFWWDAGKFGAKDRKGELFFYMHHQLNARFDAERLSNNLPRVKPIGWNERLAEGFAPHATYLREGEFPARPDNMKFRDLPEITLGEMDRFTDRIREAVDKLVAEGYNGNMMSLNNSAGINVLGAMIEASTESPNSLYYGSIHNFCHMLLSRIADPDGKYGVSVCGIEDPDGKYGLPPGVMEHFETSTRDPTFFRLHKFLDEIFREYKNNLGPYPRNEARNYGYLILGRGGAKGKGKEQRILIFLNKQVNFQGVEVQALKVTSSGKSQTPNTLITFFDDFEFDLNNALDHIQGKEDVEIKTVIKRLNNEPFMYNIEVRSDANRMATVRIFLAPKYEQYGAEISLDEKRWEMIELDKFTAKLAAGSNTITRNSLDSSVTIPDQIGLKQMKQQALDAINGDSTFQIDEDYRHCGLPDRLLIPKGTSHGMEFELWVVLSDWEEDRVDSTASFETGGSISYCGESNFKYPDKRAMGFPWDRPIPDLDSFVTPNFKSVDIKIKHIGMV</sequence>
<dbReference type="InterPro" id="IPR005204">
    <property type="entry name" value="Hemocyanin_N"/>
</dbReference>
<dbReference type="Gene3D" id="1.20.1370.10">
    <property type="entry name" value="Hemocyanin, N-terminal domain"/>
    <property type="match status" value="1"/>
</dbReference>
<dbReference type="SUPFAM" id="SSF81296">
    <property type="entry name" value="E set domains"/>
    <property type="match status" value="1"/>
</dbReference>
<gene>
    <name evidence="2" type="ORF">CTOB1V02_LOCUS4684</name>
</gene>
<dbReference type="PANTHER" id="PTHR11511:SF5">
    <property type="entry name" value="FAT-BODY PROTEIN 1-RELATED"/>
    <property type="match status" value="1"/>
</dbReference>
<dbReference type="OrthoDB" id="8119704at2759"/>
<dbReference type="InterPro" id="IPR008922">
    <property type="entry name" value="Di-copper_centre_dom_sf"/>
</dbReference>
<dbReference type="PANTHER" id="PTHR11511">
    <property type="entry name" value="LARVAL STORAGE PROTEIN/PHENOLOXIDASE"/>
    <property type="match status" value="1"/>
</dbReference>
<dbReference type="GO" id="GO:0016491">
    <property type="term" value="F:oxidoreductase activity"/>
    <property type="evidence" value="ECO:0007669"/>
    <property type="project" value="InterPro"/>
</dbReference>
<dbReference type="InterPro" id="IPR037020">
    <property type="entry name" value="Hemocyanin_C_sf"/>
</dbReference>
<dbReference type="AlphaFoldDB" id="A0A7R8W891"/>
<dbReference type="SUPFAM" id="SSF48050">
    <property type="entry name" value="Hemocyanin, N-terminal domain"/>
    <property type="match status" value="1"/>
</dbReference>
<reference evidence="2" key="1">
    <citation type="submission" date="2020-11" db="EMBL/GenBank/DDBJ databases">
        <authorList>
            <person name="Tran Van P."/>
        </authorList>
    </citation>
    <scope>NUCLEOTIDE SEQUENCE</scope>
</reference>
<dbReference type="InterPro" id="IPR002227">
    <property type="entry name" value="Tyrosinase_Cu-bd"/>
</dbReference>
<dbReference type="InterPro" id="IPR000896">
    <property type="entry name" value="Hemocyanin/hexamerin_mid_dom"/>
</dbReference>
<accession>A0A7R8W891</accession>
<dbReference type="InterPro" id="IPR036697">
    <property type="entry name" value="Hemocyanin_N_sf"/>
</dbReference>
<dbReference type="InterPro" id="IPR013788">
    <property type="entry name" value="Hemocyanin/hexamerin"/>
</dbReference>
<dbReference type="EMBL" id="OB660928">
    <property type="protein sequence ID" value="CAD7226769.1"/>
    <property type="molecule type" value="Genomic_DNA"/>
</dbReference>
<dbReference type="InterPro" id="IPR014756">
    <property type="entry name" value="Ig_E-set"/>
</dbReference>
<dbReference type="SUPFAM" id="SSF48056">
    <property type="entry name" value="Di-copper centre-containing domain"/>
    <property type="match status" value="1"/>
</dbReference>